<sequence length="397" mass="41924">MESRGTGPRLHGSAGERLPESTINSLSSLVPLLLSAAMAHWLMRLGVIGGDARLLTAAILGAGGFIAMRPLIHSSGVLGRYPPLAPFGAGVLMASLYVVFGTVLTGLGKSPYIHTPYYILYNSVLSLALVAGEEALRTSFIWRTGYRRPALAILMSTLLIMAVYLNPSQVEGLTSGEGVRNFASWAFPLLSVNLAAGVASLYYGYIGSVSLRLPTALAWVMMPVLPNVYTTDAILVHVIVAVIVITFLSMTAQPTLGSPLTLADRLMIGLSILAVVGVWLSHGLLGYYALVVLSGSMEPELERGDIVIVSSVDPGDVKIGDVILYASTNGPVIHRVIEVREGGGGSIEYITKGDANEAPDSDPVKPEQVRGRVIGVVPDVGGVSLWLKQALNAILRG</sequence>
<comment type="subcellular location">
    <subcellularLocation>
        <location evidence="1">Membrane</location>
    </subcellularLocation>
</comment>
<dbReference type="NCBIfam" id="TIGR02228">
    <property type="entry name" value="sigpep_I_arch"/>
    <property type="match status" value="1"/>
</dbReference>
<dbReference type="STRING" id="1198449.ACAM_1511"/>
<feature type="transmembrane region" description="Helical" evidence="5">
    <location>
        <begin position="54"/>
        <end position="72"/>
    </location>
</feature>
<dbReference type="KEGG" id="acj:ACAM_1511"/>
<feature type="transmembrane region" description="Helical" evidence="5">
    <location>
        <begin position="117"/>
        <end position="136"/>
    </location>
</feature>
<dbReference type="InterPro" id="IPR036286">
    <property type="entry name" value="LexA/Signal_pep-like_sf"/>
</dbReference>
<evidence type="ECO:0000256" key="1">
    <source>
        <dbReference type="ARBA" id="ARBA00004370"/>
    </source>
</evidence>
<protein>
    <submittedName>
        <fullName evidence="6">Signal peptidase</fullName>
    </submittedName>
</protein>
<evidence type="ECO:0000256" key="5">
    <source>
        <dbReference type="SAM" id="Phobius"/>
    </source>
</evidence>
<evidence type="ECO:0000256" key="3">
    <source>
        <dbReference type="ARBA" id="ARBA00022989"/>
    </source>
</evidence>
<dbReference type="PRINTS" id="PR00728">
    <property type="entry name" value="SIGNALPTASE"/>
</dbReference>
<dbReference type="CDD" id="cd06530">
    <property type="entry name" value="S26_SPase_I"/>
    <property type="match status" value="1"/>
</dbReference>
<proteinExistence type="predicted"/>
<dbReference type="OrthoDB" id="4822at2157"/>
<organism evidence="6 7">
    <name type="scientific">Aeropyrum camini SY1 = JCM 12091</name>
    <dbReference type="NCBI Taxonomy" id="1198449"/>
    <lineage>
        <taxon>Archaea</taxon>
        <taxon>Thermoproteota</taxon>
        <taxon>Thermoprotei</taxon>
        <taxon>Desulfurococcales</taxon>
        <taxon>Desulfurococcaceae</taxon>
        <taxon>Aeropyrum</taxon>
    </lineage>
</organism>
<accession>U3TG13</accession>
<keyword evidence="3 5" id="KW-1133">Transmembrane helix</keyword>
<evidence type="ECO:0000256" key="4">
    <source>
        <dbReference type="ARBA" id="ARBA00023136"/>
    </source>
</evidence>
<feature type="transmembrane region" description="Helical" evidence="5">
    <location>
        <begin position="148"/>
        <end position="165"/>
    </location>
</feature>
<feature type="transmembrane region" description="Helical" evidence="5">
    <location>
        <begin position="227"/>
        <end position="248"/>
    </location>
</feature>
<feature type="transmembrane region" description="Helical" evidence="5">
    <location>
        <begin position="84"/>
        <end position="105"/>
    </location>
</feature>
<dbReference type="GO" id="GO:0004252">
    <property type="term" value="F:serine-type endopeptidase activity"/>
    <property type="evidence" value="ECO:0007669"/>
    <property type="project" value="InterPro"/>
</dbReference>
<evidence type="ECO:0000313" key="6">
    <source>
        <dbReference type="EMBL" id="BAN90980.1"/>
    </source>
</evidence>
<evidence type="ECO:0000256" key="2">
    <source>
        <dbReference type="ARBA" id="ARBA00022692"/>
    </source>
</evidence>
<dbReference type="SUPFAM" id="SSF51306">
    <property type="entry name" value="LexA/Signal peptidase"/>
    <property type="match status" value="1"/>
</dbReference>
<evidence type="ECO:0000313" key="7">
    <source>
        <dbReference type="Proteomes" id="UP000016887"/>
    </source>
</evidence>
<dbReference type="PANTHER" id="PTHR10806">
    <property type="entry name" value="SIGNAL PEPTIDASE COMPLEX CATALYTIC SUBUNIT SEC11"/>
    <property type="match status" value="1"/>
</dbReference>
<dbReference type="GO" id="GO:0016020">
    <property type="term" value="C:membrane"/>
    <property type="evidence" value="ECO:0007669"/>
    <property type="project" value="UniProtKB-SubCell"/>
</dbReference>
<dbReference type="PANTHER" id="PTHR10806:SF6">
    <property type="entry name" value="SIGNAL PEPTIDASE COMPLEX CATALYTIC SUBUNIT SEC11"/>
    <property type="match status" value="1"/>
</dbReference>
<feature type="transmembrane region" description="Helical" evidence="5">
    <location>
        <begin position="21"/>
        <end position="42"/>
    </location>
</feature>
<dbReference type="InterPro" id="IPR019533">
    <property type="entry name" value="Peptidase_S26"/>
</dbReference>
<name>U3TG13_9CREN</name>
<reference evidence="6 7" key="1">
    <citation type="journal article" date="2013" name="Appl. Environ. Microbiol.">
        <title>Variation of the Virus-Related Elements within Syntenic Genomes of the Hyperthermophilic Archaeon Aeropyrum.</title>
        <authorList>
            <person name="Daifuku T."/>
            <person name="Yoshida T."/>
            <person name="Kitamura T."/>
            <person name="Kawaichi S."/>
            <person name="Inoue T."/>
            <person name="Nomura K."/>
            <person name="Yoshida Y."/>
            <person name="Kuno S."/>
            <person name="Sako Y."/>
        </authorList>
    </citation>
    <scope>NUCLEOTIDE SEQUENCE [LARGE SCALE GENOMIC DNA]</scope>
    <source>
        <strain evidence="6 7">SY1</strain>
    </source>
</reference>
<dbReference type="GeneID" id="17110717"/>
<dbReference type="eggNOG" id="arCOG01739">
    <property type="taxonomic scope" value="Archaea"/>
</dbReference>
<dbReference type="RefSeq" id="WP_022542246.1">
    <property type="nucleotide sequence ID" value="NC_022521.1"/>
</dbReference>
<dbReference type="EMBL" id="AP012489">
    <property type="protein sequence ID" value="BAN90980.1"/>
    <property type="molecule type" value="Genomic_DNA"/>
</dbReference>
<dbReference type="GO" id="GO:0006465">
    <property type="term" value="P:signal peptide processing"/>
    <property type="evidence" value="ECO:0007669"/>
    <property type="project" value="InterPro"/>
</dbReference>
<feature type="transmembrane region" description="Helical" evidence="5">
    <location>
        <begin position="268"/>
        <end position="293"/>
    </location>
</feature>
<dbReference type="Gene3D" id="2.10.109.10">
    <property type="entry name" value="Umud Fragment, subunit A"/>
    <property type="match status" value="1"/>
</dbReference>
<gene>
    <name evidence="6" type="ORF">ACAM_1511</name>
</gene>
<dbReference type="InterPro" id="IPR001733">
    <property type="entry name" value="Peptidase_S26B"/>
</dbReference>
<keyword evidence="7" id="KW-1185">Reference proteome</keyword>
<feature type="transmembrane region" description="Helical" evidence="5">
    <location>
        <begin position="185"/>
        <end position="206"/>
    </location>
</feature>
<dbReference type="AlphaFoldDB" id="U3TG13"/>
<keyword evidence="4 5" id="KW-0472">Membrane</keyword>
<dbReference type="Proteomes" id="UP000016887">
    <property type="component" value="Chromosome"/>
</dbReference>
<keyword evidence="2 5" id="KW-0812">Transmembrane</keyword>